<organism evidence="4 5">
    <name type="scientific">Pseudofrankia asymbiotica</name>
    <dbReference type="NCBI Taxonomy" id="1834516"/>
    <lineage>
        <taxon>Bacteria</taxon>
        <taxon>Bacillati</taxon>
        <taxon>Actinomycetota</taxon>
        <taxon>Actinomycetes</taxon>
        <taxon>Frankiales</taxon>
        <taxon>Frankiaceae</taxon>
        <taxon>Pseudofrankia</taxon>
    </lineage>
</organism>
<dbReference type="NCBIfam" id="NF009467">
    <property type="entry name" value="PRK12826.1-3"/>
    <property type="match status" value="1"/>
</dbReference>
<reference evidence="5" key="1">
    <citation type="submission" date="2016-10" db="EMBL/GenBank/DDBJ databases">
        <title>Frankia sp. NRRL B-16386 Genome sequencing.</title>
        <authorList>
            <person name="Ghodhbane-Gtari F."/>
            <person name="Swanson E."/>
            <person name="Gueddou A."/>
            <person name="Hezbri K."/>
            <person name="Ktari K."/>
            <person name="Nouioui I."/>
            <person name="Morris K."/>
            <person name="Simpson S."/>
            <person name="Abebe-Akele F."/>
            <person name="Thomas K."/>
            <person name="Gtari M."/>
            <person name="Tisa L.S."/>
        </authorList>
    </citation>
    <scope>NUCLEOTIDE SEQUENCE [LARGE SCALE GENOMIC DNA]</scope>
    <source>
        <strain evidence="5">NRRL B-16386</strain>
    </source>
</reference>
<dbReference type="EMBL" id="MOMC01000078">
    <property type="protein sequence ID" value="ONH23889.1"/>
    <property type="molecule type" value="Genomic_DNA"/>
</dbReference>
<dbReference type="Gene3D" id="3.40.50.720">
    <property type="entry name" value="NAD(P)-binding Rossmann-like Domain"/>
    <property type="match status" value="1"/>
</dbReference>
<dbReference type="NCBIfam" id="TIGR03971">
    <property type="entry name" value="SDR_subfam_1"/>
    <property type="match status" value="1"/>
</dbReference>
<dbReference type="FunFam" id="3.40.50.720:FF:000084">
    <property type="entry name" value="Short-chain dehydrogenase reductase"/>
    <property type="match status" value="1"/>
</dbReference>
<dbReference type="InterPro" id="IPR036291">
    <property type="entry name" value="NAD(P)-bd_dom_sf"/>
</dbReference>
<dbReference type="SUPFAM" id="SSF51735">
    <property type="entry name" value="NAD(P)-binding Rossmann-fold domains"/>
    <property type="match status" value="1"/>
</dbReference>
<dbReference type="Pfam" id="PF13561">
    <property type="entry name" value="adh_short_C2"/>
    <property type="match status" value="1"/>
</dbReference>
<proteinExistence type="inferred from homology"/>
<dbReference type="Proteomes" id="UP000188929">
    <property type="component" value="Unassembled WGS sequence"/>
</dbReference>
<dbReference type="RefSeq" id="WP_076821139.1">
    <property type="nucleotide sequence ID" value="NZ_MOMC01000078.1"/>
</dbReference>
<dbReference type="STRING" id="1834516.BL253_31675"/>
<keyword evidence="2" id="KW-0560">Oxidoreductase</keyword>
<evidence type="ECO:0000313" key="4">
    <source>
        <dbReference type="EMBL" id="ONH23889.1"/>
    </source>
</evidence>
<dbReference type="GO" id="GO:0016616">
    <property type="term" value="F:oxidoreductase activity, acting on the CH-OH group of donors, NAD or NADP as acceptor"/>
    <property type="evidence" value="ECO:0007669"/>
    <property type="project" value="TreeGrafter"/>
</dbReference>
<dbReference type="OrthoDB" id="5173603at2"/>
<dbReference type="PRINTS" id="PR00081">
    <property type="entry name" value="GDHRDH"/>
</dbReference>
<dbReference type="CDD" id="cd05233">
    <property type="entry name" value="SDR_c"/>
    <property type="match status" value="1"/>
</dbReference>
<accession>A0A1V2I281</accession>
<evidence type="ECO:0000313" key="5">
    <source>
        <dbReference type="Proteomes" id="UP000188929"/>
    </source>
</evidence>
<protein>
    <submittedName>
        <fullName evidence="4">3-ketoacyl-ACP reductase</fullName>
    </submittedName>
</protein>
<dbReference type="PANTHER" id="PTHR42760:SF133">
    <property type="entry name" value="3-OXOACYL-[ACYL-CARRIER-PROTEIN] REDUCTASE"/>
    <property type="match status" value="1"/>
</dbReference>
<comment type="caution">
    <text evidence="4">The sequence shown here is derived from an EMBL/GenBank/DDBJ whole genome shotgun (WGS) entry which is preliminary data.</text>
</comment>
<comment type="similarity">
    <text evidence="1">Belongs to the short-chain dehydrogenases/reductases (SDR) family.</text>
</comment>
<evidence type="ECO:0000256" key="2">
    <source>
        <dbReference type="ARBA" id="ARBA00023002"/>
    </source>
</evidence>
<gene>
    <name evidence="4" type="ORF">BL253_31675</name>
</gene>
<evidence type="ECO:0000256" key="3">
    <source>
        <dbReference type="ARBA" id="ARBA00023027"/>
    </source>
</evidence>
<keyword evidence="3" id="KW-0520">NAD</keyword>
<dbReference type="AlphaFoldDB" id="A0A1V2I281"/>
<sequence>MGRLDGKVAFITGAARGQGRSHAVRLAAEGADIIAVDICEQIASVPYPLATPDDLAATVKEVEALGRRIVAAQVDVRDRGKLRAALDAGVTELGRLDVVCANAGICPLTDETLCSSFVDAMDVDLGGVQNTVAVSLPHLGAGASIIVTGSTAGMIKGTTDAMGASGGVGYSLAKQLVAKYVEVLALQLAPHSVRLNAIHPTNVNTTLLHNDNVYRAFRRDLENPTRADAELAFPVMQAMPIPYIEPEDVSGLVAYLASDDSRYMTGLNLRVDAGAMLKAPPSF</sequence>
<dbReference type="InterPro" id="IPR023985">
    <property type="entry name" value="SDR_subfam_1"/>
</dbReference>
<dbReference type="InterPro" id="IPR002347">
    <property type="entry name" value="SDR_fam"/>
</dbReference>
<name>A0A1V2I281_9ACTN</name>
<keyword evidence="5" id="KW-1185">Reference proteome</keyword>
<dbReference type="PANTHER" id="PTHR42760">
    <property type="entry name" value="SHORT-CHAIN DEHYDROGENASES/REDUCTASES FAMILY MEMBER"/>
    <property type="match status" value="1"/>
</dbReference>
<evidence type="ECO:0000256" key="1">
    <source>
        <dbReference type="ARBA" id="ARBA00006484"/>
    </source>
</evidence>